<name>A0AAE1KJ41_9FABA</name>
<feature type="compositionally biased region" description="Basic and acidic residues" evidence="1">
    <location>
        <begin position="117"/>
        <end position="126"/>
    </location>
</feature>
<evidence type="ECO:0000313" key="2">
    <source>
        <dbReference type="EMBL" id="KAK4276499.1"/>
    </source>
</evidence>
<dbReference type="EMBL" id="JAWXYG010000003">
    <property type="protein sequence ID" value="KAK4276499.1"/>
    <property type="molecule type" value="Genomic_DNA"/>
</dbReference>
<protein>
    <submittedName>
        <fullName evidence="2">Uncharacterized protein</fullName>
    </submittedName>
</protein>
<sequence length="223" mass="24234">MASVMAASRTEQSVVPHQQTRIKNPKKYGGGAFISNPSSENSDIYGVILHPHSHSLSLSVCSHHYRQSQQPPLLPLPISALQQPLISRSLSQGFSCPPPPTRRNRIRDASLTPKRSKQAEREVVKRDLKSASQSISELLLVHPSNRLGPDPVDLPKHLPVVLTAASGKGKFDTLSRSVFSLSPPPSSLPLPKFTLRPKLSCNAGAASVDAGATDDLRRLLRLR</sequence>
<feature type="region of interest" description="Disordered" evidence="1">
    <location>
        <begin position="90"/>
        <end position="126"/>
    </location>
</feature>
<dbReference type="PANTHER" id="PTHR33670">
    <property type="entry name" value="SPLICING FACTOR, PROLINE- AND GLUTAMINE-RICH-LIKE"/>
    <property type="match status" value="1"/>
</dbReference>
<dbReference type="PANTHER" id="PTHR33670:SF14">
    <property type="entry name" value="T20H2.15 PROTEIN"/>
    <property type="match status" value="1"/>
</dbReference>
<feature type="compositionally biased region" description="Polar residues" evidence="1">
    <location>
        <begin position="9"/>
        <end position="22"/>
    </location>
</feature>
<keyword evidence="3" id="KW-1185">Reference proteome</keyword>
<proteinExistence type="predicted"/>
<gene>
    <name evidence="2" type="ORF">QN277_014640</name>
</gene>
<accession>A0AAE1KJ41</accession>
<organism evidence="2 3">
    <name type="scientific">Acacia crassicarpa</name>
    <name type="common">northern wattle</name>
    <dbReference type="NCBI Taxonomy" id="499986"/>
    <lineage>
        <taxon>Eukaryota</taxon>
        <taxon>Viridiplantae</taxon>
        <taxon>Streptophyta</taxon>
        <taxon>Embryophyta</taxon>
        <taxon>Tracheophyta</taxon>
        <taxon>Spermatophyta</taxon>
        <taxon>Magnoliopsida</taxon>
        <taxon>eudicotyledons</taxon>
        <taxon>Gunneridae</taxon>
        <taxon>Pentapetalae</taxon>
        <taxon>rosids</taxon>
        <taxon>fabids</taxon>
        <taxon>Fabales</taxon>
        <taxon>Fabaceae</taxon>
        <taxon>Caesalpinioideae</taxon>
        <taxon>mimosoid clade</taxon>
        <taxon>Acacieae</taxon>
        <taxon>Acacia</taxon>
    </lineage>
</organism>
<comment type="caution">
    <text evidence="2">The sequence shown here is derived from an EMBL/GenBank/DDBJ whole genome shotgun (WGS) entry which is preliminary data.</text>
</comment>
<reference evidence="2" key="1">
    <citation type="submission" date="2023-10" db="EMBL/GenBank/DDBJ databases">
        <title>Chromosome-level genome of the transformable northern wattle, Acacia crassicarpa.</title>
        <authorList>
            <person name="Massaro I."/>
            <person name="Sinha N.R."/>
            <person name="Poethig S."/>
            <person name="Leichty A.R."/>
        </authorList>
    </citation>
    <scope>NUCLEOTIDE SEQUENCE</scope>
    <source>
        <strain evidence="2">Acra3RX</strain>
        <tissue evidence="2">Leaf</tissue>
    </source>
</reference>
<evidence type="ECO:0000256" key="1">
    <source>
        <dbReference type="SAM" id="MobiDB-lite"/>
    </source>
</evidence>
<dbReference type="AlphaFoldDB" id="A0AAE1KJ41"/>
<evidence type="ECO:0000313" key="3">
    <source>
        <dbReference type="Proteomes" id="UP001293593"/>
    </source>
</evidence>
<feature type="region of interest" description="Disordered" evidence="1">
    <location>
        <begin position="1"/>
        <end position="30"/>
    </location>
</feature>
<dbReference type="Proteomes" id="UP001293593">
    <property type="component" value="Unassembled WGS sequence"/>
</dbReference>